<keyword evidence="2" id="KW-1185">Reference proteome</keyword>
<organism evidence="1 2">
    <name type="scientific">Acidaminococcus fermentans (strain ATCC 25085 / DSM 20731 / CCUG 9996 / CIP 106432 / VR4)</name>
    <dbReference type="NCBI Taxonomy" id="591001"/>
    <lineage>
        <taxon>Bacteria</taxon>
        <taxon>Bacillati</taxon>
        <taxon>Bacillota</taxon>
        <taxon>Negativicutes</taxon>
        <taxon>Acidaminococcales</taxon>
        <taxon>Acidaminococcaceae</taxon>
        <taxon>Acidaminococcus</taxon>
    </lineage>
</organism>
<dbReference type="AlphaFoldDB" id="D2RN71"/>
<evidence type="ECO:0000313" key="2">
    <source>
        <dbReference type="Proteomes" id="UP000001902"/>
    </source>
</evidence>
<sequence>MIHHDGKIQDSGSGSGVLCGRQHGGASVVFCDPGSCSRSGGGKSVGCTSFGQPGWMSLLQPEWTALERWTTGPGRLLEPGPTAPLLGRRRPGTGAAELKKRGVKEFTLPVAGRESQVAGLDVQVVCLSSIFLYDDETQSDETCIASFSGCTSKPATHGSRPVT</sequence>
<dbReference type="STRING" id="591001.Acfer_0088"/>
<dbReference type="HOGENOM" id="CLU_1623610_0_0_9"/>
<reference evidence="1 2" key="1">
    <citation type="journal article" date="2010" name="Stand. Genomic Sci.">
        <title>Complete genome sequence of Acidaminococcus fermentans type strain (VR4).</title>
        <authorList>
            <person name="Chang Y.J."/>
            <person name="Pukall R."/>
            <person name="Saunders E."/>
            <person name="Lapidus A."/>
            <person name="Copeland A."/>
            <person name="Nolan M."/>
            <person name="Glavina Del Rio T."/>
            <person name="Lucas S."/>
            <person name="Chen F."/>
            <person name="Tice H."/>
            <person name="Cheng J.F."/>
            <person name="Han C."/>
            <person name="Detter J.C."/>
            <person name="Bruce D."/>
            <person name="Goodwin L."/>
            <person name="Pitluck S."/>
            <person name="Mikhailova N."/>
            <person name="Liolios K."/>
            <person name="Pati A."/>
            <person name="Ivanova N."/>
            <person name="Mavromatis K."/>
            <person name="Chen A."/>
            <person name="Palaniappan K."/>
            <person name="Land M."/>
            <person name="Hauser L."/>
            <person name="Jeffries C.D."/>
            <person name="Brettin T."/>
            <person name="Rohde M."/>
            <person name="Goker M."/>
            <person name="Bristow J."/>
            <person name="Eisen J.A."/>
            <person name="Markowitz V."/>
            <person name="Hugenholtz P."/>
            <person name="Kyrpides N.C."/>
            <person name="Klenk H.P."/>
        </authorList>
    </citation>
    <scope>NUCLEOTIDE SEQUENCE [LARGE SCALE GENOMIC DNA]</scope>
    <source>
        <strain evidence="2">ATCC 25085 / DSM 20731 / CCUG 9996 / CIP 106432 / VR4</strain>
    </source>
</reference>
<proteinExistence type="predicted"/>
<name>D2RN71_ACIFV</name>
<dbReference type="Proteomes" id="UP000001902">
    <property type="component" value="Chromosome"/>
</dbReference>
<accession>D2RN71</accession>
<dbReference type="KEGG" id="afn:Acfer_0088"/>
<gene>
    <name evidence="1" type="ordered locus">Acfer_0088</name>
</gene>
<dbReference type="EMBL" id="CP001859">
    <property type="protein sequence ID" value="ADB46497.1"/>
    <property type="molecule type" value="Genomic_DNA"/>
</dbReference>
<protein>
    <submittedName>
        <fullName evidence="1">Uncharacterized protein</fullName>
    </submittedName>
</protein>
<evidence type="ECO:0000313" key="1">
    <source>
        <dbReference type="EMBL" id="ADB46497.1"/>
    </source>
</evidence>